<dbReference type="AlphaFoldDB" id="A0A2T4U859"/>
<dbReference type="PANTHER" id="PTHR36112">
    <property type="entry name" value="RIBOSOMAL RNA SMALL SUBUNIT METHYLTRANSFERASE J"/>
    <property type="match status" value="1"/>
</dbReference>
<evidence type="ECO:0008006" key="3">
    <source>
        <dbReference type="Google" id="ProtNLM"/>
    </source>
</evidence>
<evidence type="ECO:0000313" key="1">
    <source>
        <dbReference type="EMBL" id="PTL39591.1"/>
    </source>
</evidence>
<dbReference type="SUPFAM" id="SSF53335">
    <property type="entry name" value="S-adenosyl-L-methionine-dependent methyltransferases"/>
    <property type="match status" value="1"/>
</dbReference>
<dbReference type="PANTHER" id="PTHR36112:SF1">
    <property type="entry name" value="RIBOSOMAL RNA SMALL SUBUNIT METHYLTRANSFERASE J"/>
    <property type="match status" value="1"/>
</dbReference>
<organism evidence="1 2">
    <name type="scientific">Alkalicoccus saliphilus</name>
    <dbReference type="NCBI Taxonomy" id="200989"/>
    <lineage>
        <taxon>Bacteria</taxon>
        <taxon>Bacillati</taxon>
        <taxon>Bacillota</taxon>
        <taxon>Bacilli</taxon>
        <taxon>Bacillales</taxon>
        <taxon>Bacillaceae</taxon>
        <taxon>Alkalicoccus</taxon>
    </lineage>
</organism>
<reference evidence="1 2" key="1">
    <citation type="submission" date="2018-03" db="EMBL/GenBank/DDBJ databases">
        <title>Alkalicoccus saliphilus sp. nov., isolated from a mineral pool.</title>
        <authorList>
            <person name="Zhao B."/>
        </authorList>
    </citation>
    <scope>NUCLEOTIDE SEQUENCE [LARGE SCALE GENOMIC DNA]</scope>
    <source>
        <strain evidence="1 2">6AG</strain>
    </source>
</reference>
<keyword evidence="2" id="KW-1185">Reference proteome</keyword>
<dbReference type="InterPro" id="IPR029063">
    <property type="entry name" value="SAM-dependent_MTases_sf"/>
</dbReference>
<evidence type="ECO:0000313" key="2">
    <source>
        <dbReference type="Proteomes" id="UP000240509"/>
    </source>
</evidence>
<dbReference type="Gene3D" id="3.40.50.150">
    <property type="entry name" value="Vaccinia Virus protein VP39"/>
    <property type="match status" value="1"/>
</dbReference>
<comment type="caution">
    <text evidence="1">The sequence shown here is derived from an EMBL/GenBank/DDBJ whole genome shotgun (WGS) entry which is preliminary data.</text>
</comment>
<accession>A0A2T4U859</accession>
<proteinExistence type="predicted"/>
<name>A0A2T4U859_9BACI</name>
<dbReference type="Pfam" id="PF04445">
    <property type="entry name" value="SAM_MT"/>
    <property type="match status" value="1"/>
</dbReference>
<dbReference type="GO" id="GO:0008990">
    <property type="term" value="F:rRNA (guanine-N2-)-methyltransferase activity"/>
    <property type="evidence" value="ECO:0007669"/>
    <property type="project" value="InterPro"/>
</dbReference>
<protein>
    <recommendedName>
        <fullName evidence="3">SAM-dependent methyltransferase</fullName>
    </recommendedName>
</protein>
<dbReference type="InterPro" id="IPR007536">
    <property type="entry name" value="16SrRNA_methylTrfase_J"/>
</dbReference>
<dbReference type="CDD" id="cd02440">
    <property type="entry name" value="AdoMet_MTases"/>
    <property type="match status" value="1"/>
</dbReference>
<gene>
    <name evidence="1" type="ORF">C6Y45_04520</name>
</gene>
<dbReference type="RefSeq" id="WP_107583848.1">
    <property type="nucleotide sequence ID" value="NZ_PZJJ01000005.1"/>
</dbReference>
<dbReference type="Proteomes" id="UP000240509">
    <property type="component" value="Unassembled WGS sequence"/>
</dbReference>
<dbReference type="EMBL" id="PZJJ01000005">
    <property type="protein sequence ID" value="PTL39591.1"/>
    <property type="molecule type" value="Genomic_DNA"/>
</dbReference>
<dbReference type="OrthoDB" id="1653798at2"/>
<sequence>MEAPQKAVVTTAAKQEKLLSKKARELAKMYNFPFVPRRKQPLADIINTWNLPVIIYGKIRLELYLEHNSPPFFFHPNTAALKVRKLVEAGTSPLTETGKIKQGDVIVDCTLGLGADSLLMAAAAGPEGKVTGIESSKLTALIVKEGLQHFPMPLQELQQAASRINVLHGRAETILSAMEKNSADIVYLDPMFNTPLSKASGIDPLRKLADYNPVTEELIQLAVKTASRGVVIKEHTKSPVFEKYGFTVKKRRGASFQYGFLTGKEGEG</sequence>